<accession>A0A516GHL7</accession>
<dbReference type="Proteomes" id="UP000315953">
    <property type="component" value="Chromosome"/>
</dbReference>
<name>A0A516GHL7_9LACT</name>
<evidence type="ECO:0008006" key="3">
    <source>
        <dbReference type="Google" id="ProtNLM"/>
    </source>
</evidence>
<organism evidence="1 2">
    <name type="scientific">Dolosigranulum pigrum</name>
    <dbReference type="NCBI Taxonomy" id="29394"/>
    <lineage>
        <taxon>Bacteria</taxon>
        <taxon>Bacillati</taxon>
        <taxon>Bacillota</taxon>
        <taxon>Bacilli</taxon>
        <taxon>Lactobacillales</taxon>
        <taxon>Carnobacteriaceae</taxon>
        <taxon>Dolosigranulum</taxon>
    </lineage>
</organism>
<proteinExistence type="predicted"/>
<reference evidence="1 2" key="1">
    <citation type="submission" date="2019-07" db="EMBL/GenBank/DDBJ databases">
        <title>Genome assembly of a nasal isolate of Dolosigranulum pigrum from a chronic sinusitis patient.</title>
        <authorList>
            <person name="Baig S."/>
            <person name="Overballe-Petersen S."/>
            <person name="Kaspar U."/>
            <person name="Rendboe A."/>
            <person name="de Man T."/>
            <person name="Liu C."/>
            <person name="Price L.B."/>
            <person name="Stegger M."/>
            <person name="Becker K."/>
            <person name="Skytt Andersen P."/>
        </authorList>
    </citation>
    <scope>NUCLEOTIDE SEQUENCE [LARGE SCALE GENOMIC DNA]</scope>
    <source>
        <strain evidence="1 2">83VPs-KB5</strain>
    </source>
</reference>
<dbReference type="EMBL" id="CP041626">
    <property type="protein sequence ID" value="QDO91027.1"/>
    <property type="molecule type" value="Genomic_DNA"/>
</dbReference>
<dbReference type="KEGG" id="dpm:FNV33_02800"/>
<protein>
    <recommendedName>
        <fullName evidence="3">ArpU family transcriptional regulator</fullName>
    </recommendedName>
</protein>
<evidence type="ECO:0000313" key="1">
    <source>
        <dbReference type="EMBL" id="QDO91027.1"/>
    </source>
</evidence>
<dbReference type="RefSeq" id="WP_143333191.1">
    <property type="nucleotide sequence ID" value="NZ_CP041626.1"/>
</dbReference>
<evidence type="ECO:0000313" key="2">
    <source>
        <dbReference type="Proteomes" id="UP000315953"/>
    </source>
</evidence>
<gene>
    <name evidence="1" type="ORF">FNV33_02800</name>
</gene>
<sequence>MMEFSIFDEVIDDPQVEVDKKQTIQRARYVLSLYKKKLYRQANIKQEPQVTSQLSLTPPTFSSGLSDQMAKRLEVEETAQDIITAIFKAINQMYVTTAVPTLYYRQLLYYRFLDFEVHSVIAVRERLAREFPRRIEYDYNPVMLDKHVYYHDERQALIAFAQAFHSDHAQESLVVYR</sequence>
<dbReference type="AlphaFoldDB" id="A0A516GHL7"/>